<dbReference type="SMART" id="SM00855">
    <property type="entry name" value="PGAM"/>
    <property type="match status" value="1"/>
</dbReference>
<evidence type="ECO:0000313" key="7">
    <source>
        <dbReference type="RefSeq" id="XP_010909143.1"/>
    </source>
</evidence>
<feature type="region of interest" description="Disordered" evidence="3">
    <location>
        <begin position="1"/>
        <end position="42"/>
    </location>
</feature>
<dbReference type="RefSeq" id="XP_010909141.1">
    <property type="nucleotide sequence ID" value="XM_010910839.3"/>
</dbReference>
<accession>A0A6I9QGF8</accession>
<feature type="region of interest" description="Disordered" evidence="3">
    <location>
        <begin position="316"/>
        <end position="335"/>
    </location>
</feature>
<gene>
    <name evidence="5 6 7" type="primary">LOC105035313</name>
</gene>
<dbReference type="Pfam" id="PF00300">
    <property type="entry name" value="His_Phos_1"/>
    <property type="match status" value="2"/>
</dbReference>
<evidence type="ECO:0000313" key="4">
    <source>
        <dbReference type="Proteomes" id="UP000504607"/>
    </source>
</evidence>
<dbReference type="CDD" id="cd07067">
    <property type="entry name" value="HP_PGM_like"/>
    <property type="match status" value="1"/>
</dbReference>
<evidence type="ECO:0000256" key="2">
    <source>
        <dbReference type="PIRSR" id="PIRSR613078-2"/>
    </source>
</evidence>
<evidence type="ECO:0000313" key="6">
    <source>
        <dbReference type="RefSeq" id="XP_010909142.1"/>
    </source>
</evidence>
<dbReference type="KEGG" id="egu:105035313"/>
<evidence type="ECO:0000256" key="3">
    <source>
        <dbReference type="SAM" id="MobiDB-lite"/>
    </source>
</evidence>
<feature type="binding site" evidence="2">
    <location>
        <position position="165"/>
    </location>
    <ligand>
        <name>substrate</name>
    </ligand>
</feature>
<feature type="compositionally biased region" description="Basic and acidic residues" evidence="3">
    <location>
        <begin position="27"/>
        <end position="40"/>
    </location>
</feature>
<feature type="active site" description="Proton donor/acceptor" evidence="1">
    <location>
        <position position="192"/>
    </location>
</feature>
<feature type="active site" description="Tele-phosphohistidine intermediate" evidence="1">
    <location>
        <position position="112"/>
    </location>
</feature>
<reference evidence="5 6" key="1">
    <citation type="submission" date="2025-04" db="UniProtKB">
        <authorList>
            <consortium name="RefSeq"/>
        </authorList>
    </citation>
    <scope>IDENTIFICATION</scope>
</reference>
<keyword evidence="4" id="KW-1185">Reference proteome</keyword>
<protein>
    <submittedName>
        <fullName evidence="5 6">Uncharacterized protein LOC105035313</fullName>
    </submittedName>
</protein>
<name>A0A6I9QGF8_ELAGV</name>
<dbReference type="InterPro" id="IPR029033">
    <property type="entry name" value="His_PPase_superfam"/>
</dbReference>
<dbReference type="Gene3D" id="3.40.50.1240">
    <property type="entry name" value="Phosphoglycerate mutase-like"/>
    <property type="match status" value="2"/>
</dbReference>
<evidence type="ECO:0000313" key="5">
    <source>
        <dbReference type="RefSeq" id="XP_010909141.1"/>
    </source>
</evidence>
<dbReference type="PIRSF" id="PIRSF036920">
    <property type="entry name" value="X4Y4"/>
    <property type="match status" value="1"/>
</dbReference>
<dbReference type="OrthoDB" id="354304at2759"/>
<proteinExistence type="predicted"/>
<dbReference type="RefSeq" id="XP_010909142.1">
    <property type="nucleotide sequence ID" value="XM_010910840.3"/>
</dbReference>
<dbReference type="PANTHER" id="PTHR47927:SF2">
    <property type="entry name" value="PHOSPHOGLYCERATE MUTASE FAMILY PROTEIN"/>
    <property type="match status" value="1"/>
</dbReference>
<dbReference type="PANTHER" id="PTHR47927">
    <property type="entry name" value="PUTATIVE-RELATED"/>
    <property type="match status" value="1"/>
</dbReference>
<dbReference type="GeneID" id="105035313"/>
<evidence type="ECO:0000256" key="1">
    <source>
        <dbReference type="PIRSR" id="PIRSR613078-1"/>
    </source>
</evidence>
<dbReference type="Proteomes" id="UP000504607">
    <property type="component" value="Unplaced"/>
</dbReference>
<feature type="compositionally biased region" description="Basic and acidic residues" evidence="3">
    <location>
        <begin position="320"/>
        <end position="335"/>
    </location>
</feature>
<sequence length="401" mass="45080">MGSAQSSQPRGDEDEEEEEEEEEDEENGRASKRTNEKVLEQEPEILPYHTSATPLTPQLSAASTPRLLGPSIKVWDPCNVLLQPPPPLLYPRSFDSDAAGDSAATEVFLINHGESGVSLRPDLVGGRWAAAKLTAAGERQARALAVFLNSQGIRFISVYTSPLDRARSTAVSVCRELNFPEEQIQSTDALLEMSQGQWEGCLWSEIYTPEMVSLIDRYQPDFSAPSGESIRQVEFRMIEFLNRTVVRLHEKLSTGDLLMHHNETRAFSRHSSANSMQERDGPHWVDLPYRLNRQGMTRKRSSKSRLQIVTTVDNDIEDDFSPREPNHGNLLHEENTRNSNSIGVFTHATPIKCLLTSLLNCSPVMSHKICIDDSSVTVLQHSLRTGWRIKRLNDTSHLRLL</sequence>
<dbReference type="AlphaFoldDB" id="A0A6I9QGF8"/>
<organism evidence="4 7">
    <name type="scientific">Elaeis guineensis var. tenera</name>
    <name type="common">Oil palm</name>
    <dbReference type="NCBI Taxonomy" id="51953"/>
    <lineage>
        <taxon>Eukaryota</taxon>
        <taxon>Viridiplantae</taxon>
        <taxon>Streptophyta</taxon>
        <taxon>Embryophyta</taxon>
        <taxon>Tracheophyta</taxon>
        <taxon>Spermatophyta</taxon>
        <taxon>Magnoliopsida</taxon>
        <taxon>Liliopsida</taxon>
        <taxon>Arecaceae</taxon>
        <taxon>Arecoideae</taxon>
        <taxon>Cocoseae</taxon>
        <taxon>Elaeidinae</taxon>
        <taxon>Elaeis</taxon>
    </lineage>
</organism>
<dbReference type="InterPro" id="IPR013078">
    <property type="entry name" value="His_Pase_superF_clade-1"/>
</dbReference>
<dbReference type="SUPFAM" id="SSF53254">
    <property type="entry name" value="Phosphoglycerate mutase-like"/>
    <property type="match status" value="1"/>
</dbReference>
<dbReference type="RefSeq" id="XP_010909143.1">
    <property type="nucleotide sequence ID" value="XM_010910841.3"/>
</dbReference>
<feature type="compositionally biased region" description="Acidic residues" evidence="3">
    <location>
        <begin position="12"/>
        <end position="26"/>
    </location>
</feature>
<dbReference type="InterPro" id="IPR017070">
    <property type="entry name" value="UCP036920_PGAM-like_plant"/>
</dbReference>